<dbReference type="PRINTS" id="PR00080">
    <property type="entry name" value="SDRFAMILY"/>
</dbReference>
<organism evidence="2 3">
    <name type="scientific">Thalassospira mesophila</name>
    <dbReference type="NCBI Taxonomy" id="1293891"/>
    <lineage>
        <taxon>Bacteria</taxon>
        <taxon>Pseudomonadati</taxon>
        <taxon>Pseudomonadota</taxon>
        <taxon>Alphaproteobacteria</taxon>
        <taxon>Rhodospirillales</taxon>
        <taxon>Thalassospiraceae</taxon>
        <taxon>Thalassospira</taxon>
    </lineage>
</organism>
<dbReference type="EMBL" id="JFKA01000001">
    <property type="protein sequence ID" value="OSQ40692.1"/>
    <property type="molecule type" value="Genomic_DNA"/>
</dbReference>
<evidence type="ECO:0000313" key="3">
    <source>
        <dbReference type="Proteomes" id="UP000193391"/>
    </source>
</evidence>
<comment type="caution">
    <text evidence="2">The sequence shown here is derived from an EMBL/GenBank/DDBJ whole genome shotgun (WGS) entry which is preliminary data.</text>
</comment>
<accession>A0A1Y2L4G3</accession>
<dbReference type="SUPFAM" id="SSF51735">
    <property type="entry name" value="NAD(P)-binding Rossmann-fold domains"/>
    <property type="match status" value="1"/>
</dbReference>
<dbReference type="NCBIfam" id="NF009093">
    <property type="entry name" value="PRK12429.1"/>
    <property type="match status" value="1"/>
</dbReference>
<dbReference type="Pfam" id="PF13561">
    <property type="entry name" value="adh_short_C2"/>
    <property type="match status" value="1"/>
</dbReference>
<dbReference type="Proteomes" id="UP000193391">
    <property type="component" value="Unassembled WGS sequence"/>
</dbReference>
<dbReference type="PRINTS" id="PR00081">
    <property type="entry name" value="GDHRDH"/>
</dbReference>
<proteinExistence type="inferred from homology"/>
<dbReference type="InterPro" id="IPR036291">
    <property type="entry name" value="NAD(P)-bd_dom_sf"/>
</dbReference>
<dbReference type="AlphaFoldDB" id="A0A1Y2L4G3"/>
<evidence type="ECO:0000313" key="2">
    <source>
        <dbReference type="EMBL" id="OSQ40692.1"/>
    </source>
</evidence>
<keyword evidence="3" id="KW-1185">Reference proteome</keyword>
<protein>
    <submittedName>
        <fullName evidence="2">3-hydroxybutyrate dehydrogenase</fullName>
    </submittedName>
</protein>
<evidence type="ECO:0000256" key="1">
    <source>
        <dbReference type="ARBA" id="ARBA00006484"/>
    </source>
</evidence>
<dbReference type="STRING" id="1293891.TMES_02950"/>
<dbReference type="CDD" id="cd08940">
    <property type="entry name" value="HBDH_SDR_c"/>
    <property type="match status" value="1"/>
</dbReference>
<dbReference type="InterPro" id="IPR050259">
    <property type="entry name" value="SDR"/>
</dbReference>
<dbReference type="OrthoDB" id="7375193at2"/>
<sequence>MLKGKHALVTGSTSGIGLAMAKALAGQGANVMLNGFGDADEIEQIRLGLESEFGVKVLYSGADLSKPDQIEEMMKMAASDFGGVDILINNAGIQYTALVEDFPVEKWDAIIAINLSSAYHTTRLALPHMKKQNWGRVINTASAHGLVASPQKAAYVAAKHGIVGFTKVVALETAETGITANSICPGWVRTELVEKQIKARAEENNISVEEAAKDLVSDKHPSKTFVTPEQIGQTAVFLCSPAADQMTGTSLSVDGGWTAQ</sequence>
<dbReference type="Gene3D" id="3.40.50.720">
    <property type="entry name" value="NAD(P)-binding Rossmann-like Domain"/>
    <property type="match status" value="1"/>
</dbReference>
<reference evidence="2 3" key="1">
    <citation type="submission" date="2014-03" db="EMBL/GenBank/DDBJ databases">
        <title>The draft genome sequence of Thalassospira mesophila JCM 18969.</title>
        <authorList>
            <person name="Lai Q."/>
            <person name="Shao Z."/>
        </authorList>
    </citation>
    <scope>NUCLEOTIDE SEQUENCE [LARGE SCALE GENOMIC DNA]</scope>
    <source>
        <strain evidence="2 3">JCM 18969</strain>
    </source>
</reference>
<dbReference type="GO" id="GO:0032787">
    <property type="term" value="P:monocarboxylic acid metabolic process"/>
    <property type="evidence" value="ECO:0007669"/>
    <property type="project" value="UniProtKB-ARBA"/>
</dbReference>
<dbReference type="InterPro" id="IPR002347">
    <property type="entry name" value="SDR_fam"/>
</dbReference>
<comment type="similarity">
    <text evidence="1">Belongs to the short-chain dehydrogenases/reductases (SDR) family.</text>
</comment>
<dbReference type="InterPro" id="IPR011294">
    <property type="entry name" value="3-OHbutyrate_DH"/>
</dbReference>
<dbReference type="FunFam" id="3.40.50.720:FF:000084">
    <property type="entry name" value="Short-chain dehydrogenase reductase"/>
    <property type="match status" value="1"/>
</dbReference>
<dbReference type="NCBIfam" id="TIGR01963">
    <property type="entry name" value="PHB_DH"/>
    <property type="match status" value="1"/>
</dbReference>
<dbReference type="PANTHER" id="PTHR42879">
    <property type="entry name" value="3-OXOACYL-(ACYL-CARRIER-PROTEIN) REDUCTASE"/>
    <property type="match status" value="1"/>
</dbReference>
<dbReference type="PROSITE" id="PS00061">
    <property type="entry name" value="ADH_SHORT"/>
    <property type="match status" value="1"/>
</dbReference>
<name>A0A1Y2L4G3_9PROT</name>
<dbReference type="PANTHER" id="PTHR42879:SF2">
    <property type="entry name" value="3-OXOACYL-[ACYL-CARRIER-PROTEIN] REDUCTASE FABG"/>
    <property type="match status" value="1"/>
</dbReference>
<dbReference type="RefSeq" id="WP_085579226.1">
    <property type="nucleotide sequence ID" value="NZ_JFKA01000001.1"/>
</dbReference>
<dbReference type="InterPro" id="IPR020904">
    <property type="entry name" value="Sc_DH/Rdtase_CS"/>
</dbReference>
<dbReference type="GO" id="GO:0003858">
    <property type="term" value="F:3-hydroxybutyrate dehydrogenase activity"/>
    <property type="evidence" value="ECO:0007669"/>
    <property type="project" value="InterPro"/>
</dbReference>
<gene>
    <name evidence="2" type="ORF">TMES_02950</name>
</gene>